<comment type="similarity">
    <text evidence="6">Belongs to the even-skipped homeobox family.</text>
</comment>
<dbReference type="InterPro" id="IPR052002">
    <property type="entry name" value="Even-skipped_HD"/>
</dbReference>
<dbReference type="InterPro" id="IPR017970">
    <property type="entry name" value="Homeobox_CS"/>
</dbReference>
<feature type="region of interest" description="Disordered" evidence="9">
    <location>
        <begin position="1"/>
        <end position="57"/>
    </location>
</feature>
<dbReference type="SMART" id="SM00389">
    <property type="entry name" value="HOX"/>
    <property type="match status" value="1"/>
</dbReference>
<comment type="subcellular location">
    <subcellularLocation>
        <location evidence="1 7 8">Nucleus</location>
    </subcellularLocation>
</comment>
<evidence type="ECO:0000256" key="9">
    <source>
        <dbReference type="SAM" id="MobiDB-lite"/>
    </source>
</evidence>
<name>A0A142J524_LINRU</name>
<evidence type="ECO:0000256" key="5">
    <source>
        <dbReference type="ARBA" id="ARBA00023242"/>
    </source>
</evidence>
<keyword evidence="4 7" id="KW-0371">Homeobox</keyword>
<dbReference type="PANTHER" id="PTHR46294:SF4">
    <property type="entry name" value="SEGMENTATION PROTEIN EVEN-SKIPPED"/>
    <property type="match status" value="1"/>
</dbReference>
<dbReference type="GO" id="GO:0000981">
    <property type="term" value="F:DNA-binding transcription factor activity, RNA polymerase II-specific"/>
    <property type="evidence" value="ECO:0007669"/>
    <property type="project" value="InterPro"/>
</dbReference>
<dbReference type="GO" id="GO:0005634">
    <property type="term" value="C:nucleus"/>
    <property type="evidence" value="ECO:0007669"/>
    <property type="project" value="UniProtKB-SubCell"/>
</dbReference>
<dbReference type="PRINTS" id="PR00024">
    <property type="entry name" value="HOMEOBOX"/>
</dbReference>
<dbReference type="InterPro" id="IPR001356">
    <property type="entry name" value="HD"/>
</dbReference>
<dbReference type="InterPro" id="IPR009057">
    <property type="entry name" value="Homeodomain-like_sf"/>
</dbReference>
<organism evidence="11">
    <name type="scientific">Lineus ruber</name>
    <name type="common">Red bootlace</name>
    <name type="synonym">Poseidon ruber</name>
    <dbReference type="NCBI Taxonomy" id="88926"/>
    <lineage>
        <taxon>Eukaryota</taxon>
        <taxon>Metazoa</taxon>
        <taxon>Spiralia</taxon>
        <taxon>Lophotrochozoa</taxon>
        <taxon>Nemertea</taxon>
        <taxon>Pilidiophora</taxon>
        <taxon>Heteronemertea</taxon>
        <taxon>Lineidae</taxon>
        <taxon>Lineus</taxon>
    </lineage>
</organism>
<dbReference type="FunFam" id="1.10.10.60:FF:000256">
    <property type="entry name" value="Even-skipped homeobox 1"/>
    <property type="match status" value="1"/>
</dbReference>
<dbReference type="Gene3D" id="1.10.10.60">
    <property type="entry name" value="Homeodomain-like"/>
    <property type="match status" value="1"/>
</dbReference>
<evidence type="ECO:0000256" key="7">
    <source>
        <dbReference type="PROSITE-ProRule" id="PRU00108"/>
    </source>
</evidence>
<accession>A0A142J524</accession>
<dbReference type="PROSITE" id="PS00027">
    <property type="entry name" value="HOMEOBOX_1"/>
    <property type="match status" value="1"/>
</dbReference>
<dbReference type="InterPro" id="IPR020479">
    <property type="entry name" value="HD_metazoa"/>
</dbReference>
<dbReference type="EMBL" id="KT335962">
    <property type="protein sequence ID" value="AMR72025.1"/>
    <property type="molecule type" value="mRNA"/>
</dbReference>
<dbReference type="PROSITE" id="PS50071">
    <property type="entry name" value="HOMEOBOX_2"/>
    <property type="match status" value="1"/>
</dbReference>
<proteinExistence type="evidence at transcript level"/>
<keyword evidence="2" id="KW-0217">Developmental protein</keyword>
<protein>
    <submittedName>
        <fullName evidence="11">Evx</fullName>
    </submittedName>
</protein>
<dbReference type="AlphaFoldDB" id="A0A142J524"/>
<evidence type="ECO:0000256" key="4">
    <source>
        <dbReference type="ARBA" id="ARBA00023155"/>
    </source>
</evidence>
<evidence type="ECO:0000256" key="6">
    <source>
        <dbReference type="ARBA" id="ARBA00038449"/>
    </source>
</evidence>
<dbReference type="Pfam" id="PF00046">
    <property type="entry name" value="Homeodomain"/>
    <property type="match status" value="1"/>
</dbReference>
<dbReference type="CDD" id="cd00086">
    <property type="entry name" value="homeodomain"/>
    <property type="match status" value="1"/>
</dbReference>
<dbReference type="GO" id="GO:0000978">
    <property type="term" value="F:RNA polymerase II cis-regulatory region sequence-specific DNA binding"/>
    <property type="evidence" value="ECO:0007669"/>
    <property type="project" value="TreeGrafter"/>
</dbReference>
<evidence type="ECO:0000256" key="8">
    <source>
        <dbReference type="RuleBase" id="RU000682"/>
    </source>
</evidence>
<reference evidence="11" key="1">
    <citation type="journal article" date="2015" name="Evodevo">
        <title>Evolution and development of the adelphophagic, intracapsular Schmidt's larva of the nemertean Lineus ruber.</title>
        <authorList>
            <person name="Martin-Duran J.M."/>
            <person name="Vellutini B.C."/>
            <person name="Hejnol A."/>
        </authorList>
    </citation>
    <scope>NUCLEOTIDE SEQUENCE</scope>
</reference>
<dbReference type="SUPFAM" id="SSF46689">
    <property type="entry name" value="Homeodomain-like"/>
    <property type="match status" value="1"/>
</dbReference>
<dbReference type="PANTHER" id="PTHR46294">
    <property type="entry name" value="SEGMENTATION PROTEIN EVEN-SKIPPED"/>
    <property type="match status" value="1"/>
</dbReference>
<evidence type="ECO:0000256" key="3">
    <source>
        <dbReference type="ARBA" id="ARBA00023125"/>
    </source>
</evidence>
<evidence type="ECO:0000313" key="11">
    <source>
        <dbReference type="EMBL" id="AMR72025.1"/>
    </source>
</evidence>
<keyword evidence="3 7" id="KW-0238">DNA-binding</keyword>
<feature type="compositionally biased region" description="Basic and acidic residues" evidence="9">
    <location>
        <begin position="40"/>
        <end position="57"/>
    </location>
</feature>
<evidence type="ECO:0000259" key="10">
    <source>
        <dbReference type="PROSITE" id="PS50071"/>
    </source>
</evidence>
<feature type="domain" description="Homeobox" evidence="10">
    <location>
        <begin position="59"/>
        <end position="119"/>
    </location>
</feature>
<evidence type="ECO:0000256" key="2">
    <source>
        <dbReference type="ARBA" id="ARBA00022473"/>
    </source>
</evidence>
<feature type="DNA-binding region" description="Homeobox" evidence="7">
    <location>
        <begin position="61"/>
        <end position="120"/>
    </location>
</feature>
<evidence type="ECO:0000256" key="1">
    <source>
        <dbReference type="ARBA" id="ARBA00004123"/>
    </source>
</evidence>
<sequence>MTNTHDIDIIDPTGDFDMGKASPERLDTSDDDMDPMMMDGRSDEKRKGMDAKNKVPEDPSVRRYRTAFTREQIGRLEKEFYRENYVSRPRRCELAASLNLPESTIKVWFQNRRMKDKRQRMAMAWPYGLAAADPNLYAYLMNAAAAAGYPYPLQAAAAASPFSYYASLGLQRAAASYSPYSFPTPIRPRADLLQGANPLLRPPGAPEGASPIIPSVTTPCNLHTRDILPHSPSQLPPHSSAVTCPTTSDEGCNCHMYLPPGVPSIPTTITCHRRVLVNYHPFHRKVLIL</sequence>
<keyword evidence="5 7" id="KW-0539">Nucleus</keyword>